<evidence type="ECO:0000256" key="1">
    <source>
        <dbReference type="SAM" id="MobiDB-lite"/>
    </source>
</evidence>
<protein>
    <submittedName>
        <fullName evidence="2">Uncharacterized protein</fullName>
    </submittedName>
</protein>
<accession>A0A1Y1V4B0</accession>
<organism evidence="2 3">
    <name type="scientific">Piromyces finnis</name>
    <dbReference type="NCBI Taxonomy" id="1754191"/>
    <lineage>
        <taxon>Eukaryota</taxon>
        <taxon>Fungi</taxon>
        <taxon>Fungi incertae sedis</taxon>
        <taxon>Chytridiomycota</taxon>
        <taxon>Chytridiomycota incertae sedis</taxon>
        <taxon>Neocallimastigomycetes</taxon>
        <taxon>Neocallimastigales</taxon>
        <taxon>Neocallimastigaceae</taxon>
        <taxon>Piromyces</taxon>
    </lineage>
</organism>
<feature type="compositionally biased region" description="Low complexity" evidence="1">
    <location>
        <begin position="560"/>
        <end position="583"/>
    </location>
</feature>
<reference evidence="2 3" key="1">
    <citation type="submission" date="2016-08" db="EMBL/GenBank/DDBJ databases">
        <title>Genomes of anaerobic fungi encode conserved fungal cellulosomes for biomass hydrolysis.</title>
        <authorList>
            <consortium name="DOE Joint Genome Institute"/>
            <person name="Haitjema C.H."/>
            <person name="Gilmore S.P."/>
            <person name="Henske J.K."/>
            <person name="Solomon K.V."/>
            <person name="De Groot R."/>
            <person name="Kuo A."/>
            <person name="Mondo S.J."/>
            <person name="Salamov A.A."/>
            <person name="Labutti K."/>
            <person name="Zhao Z."/>
            <person name="Chiniquy J."/>
            <person name="Barry K."/>
            <person name="Brewer H.M."/>
            <person name="Purvine S.O."/>
            <person name="Wright A.T."/>
            <person name="Boxma B."/>
            <person name="Van Alen T."/>
            <person name="Hackstein J.H."/>
            <person name="Baker S.E."/>
            <person name="Grigoriev I.V."/>
            <person name="O'Malley M.A."/>
        </authorList>
    </citation>
    <scope>NUCLEOTIDE SEQUENCE [LARGE SCALE GENOMIC DNA]</scope>
    <source>
        <strain evidence="3">finn</strain>
    </source>
</reference>
<feature type="region of interest" description="Disordered" evidence="1">
    <location>
        <begin position="548"/>
        <end position="583"/>
    </location>
</feature>
<dbReference type="AlphaFoldDB" id="A0A1Y1V4B0"/>
<evidence type="ECO:0000313" key="2">
    <source>
        <dbReference type="EMBL" id="ORX46939.1"/>
    </source>
</evidence>
<feature type="region of interest" description="Disordered" evidence="1">
    <location>
        <begin position="321"/>
        <end position="348"/>
    </location>
</feature>
<sequence length="668" mass="77374">MYCVYVISKKKKKKIYCKAFLKNTDKNYKENNYFKREKILNQSVKVNDDINKQKERKTGSLINLMDNYDHDKVNDDDDDFLMSIEDFFKEQLKSSYKNKPLANSIESKETSSNSNKGNTNILNILTHKQKNNTNNINIHDSNSIIKYTETVNEKVNKISGKNKSSNKAENVNIKKKNFDILKDFKGDNKLDISKNLIVTKIPSSPILLSPKNKKDNFVISLDDDEKNKDNKVTSNFRLEKFKNNTKSNIPKSPIPLNQEKENLKNLFKEESDKENNDDILLIPFKKKKNVICISDDDDDDDDNSEDSEKLNHSTNRKYRNRVINSNEEIEEDDRGSDNELFSSEDDYDFEKEYDYESISSDDTYHPDSEGSCEELFEDEGIEESITHQDEIKNDIFEIKHHHPSNINSSLESQKPINNYNLYANKENISTLHYSSNTKTTQKSSDNILNWFSSKSNSVSHNKKDNNPIHSSISLNEVTININKFSNNTSINSPKSINSIPQNKKDLTKISDLNTFDPFSLPKQSSNTGLNPDFEEFLKRRGLTERYFGKEKSSVKRKSKSSLNTNRSRFSSNRSSTISNTTTSKYNKNYKNNFYKRSYYGRRKLGSKKTGVIKKMRTKYQTNNDKTTTNSSNNSSMKYELYNHYNDTPDFGDFARSGMGWEGLGHSYF</sequence>
<gene>
    <name evidence="2" type="ORF">BCR36DRAFT_296723</name>
</gene>
<reference evidence="2 3" key="2">
    <citation type="submission" date="2016-08" db="EMBL/GenBank/DDBJ databases">
        <title>Pervasive Adenine N6-methylation of Active Genes in Fungi.</title>
        <authorList>
            <consortium name="DOE Joint Genome Institute"/>
            <person name="Mondo S.J."/>
            <person name="Dannebaum R.O."/>
            <person name="Kuo R.C."/>
            <person name="Labutti K."/>
            <person name="Haridas S."/>
            <person name="Kuo A."/>
            <person name="Salamov A."/>
            <person name="Ahrendt S.R."/>
            <person name="Lipzen A."/>
            <person name="Sullivan W."/>
            <person name="Andreopoulos W.B."/>
            <person name="Clum A."/>
            <person name="Lindquist E."/>
            <person name="Daum C."/>
            <person name="Ramamoorthy G.K."/>
            <person name="Gryganskyi A."/>
            <person name="Culley D."/>
            <person name="Magnuson J.K."/>
            <person name="James T.Y."/>
            <person name="O'Malley M.A."/>
            <person name="Stajich J.E."/>
            <person name="Spatafora J.W."/>
            <person name="Visel A."/>
            <person name="Grigoriev I.V."/>
        </authorList>
    </citation>
    <scope>NUCLEOTIDE SEQUENCE [LARGE SCALE GENOMIC DNA]</scope>
    <source>
        <strain evidence="3">finn</strain>
    </source>
</reference>
<dbReference type="OrthoDB" id="10641443at2759"/>
<keyword evidence="3" id="KW-1185">Reference proteome</keyword>
<dbReference type="EMBL" id="MCFH01000033">
    <property type="protein sequence ID" value="ORX46939.1"/>
    <property type="molecule type" value="Genomic_DNA"/>
</dbReference>
<name>A0A1Y1V4B0_9FUNG</name>
<evidence type="ECO:0000313" key="3">
    <source>
        <dbReference type="Proteomes" id="UP000193719"/>
    </source>
</evidence>
<comment type="caution">
    <text evidence="2">The sequence shown here is derived from an EMBL/GenBank/DDBJ whole genome shotgun (WGS) entry which is preliminary data.</text>
</comment>
<dbReference type="Proteomes" id="UP000193719">
    <property type="component" value="Unassembled WGS sequence"/>
</dbReference>
<proteinExistence type="predicted"/>